<dbReference type="Proteomes" id="UP000095284">
    <property type="component" value="Unplaced"/>
</dbReference>
<evidence type="ECO:0000256" key="1">
    <source>
        <dbReference type="ARBA" id="ARBA00007447"/>
    </source>
</evidence>
<dbReference type="EMBL" id="CAJFDI010000001">
    <property type="protein sequence ID" value="CAD5211139.1"/>
    <property type="molecule type" value="Genomic_DNA"/>
</dbReference>
<sequence length="325" mass="35899">MGMSRRFSSVPILKKVLPRVELLPSSGGVVASNGIVGRKPNRSPRYNYLLANITIGNPAQELQLKIDVNTDEFWVISKECKAVQCRGLKGHMYPFRNKQQYDATTSSSARPTTQKFGLGFGQGFVSGMGIRDQVTVGDITLSNREVAAASNIQLFFGYEPADGVLGLGFEAIKPGAKSNWELPIDSLLANKDKIYSLQLSEAGHRQLVGEINFGQVDKEVCSGKIEFIESIDENSWKLRLDGIRVSDVEVAFNGRVALDPASVFIQAPNDLVNAIYNVIKPIHMSYWGYVMECDKIPETPSIFINVNGIELEIESKNYILDVSDM</sequence>
<dbReference type="InterPro" id="IPR033121">
    <property type="entry name" value="PEPTIDASE_A1"/>
</dbReference>
<organism evidence="5 7">
    <name type="scientific">Bursaphelenchus xylophilus</name>
    <name type="common">Pinewood nematode worm</name>
    <name type="synonym">Aphelenchoides xylophilus</name>
    <dbReference type="NCBI Taxonomy" id="6326"/>
    <lineage>
        <taxon>Eukaryota</taxon>
        <taxon>Metazoa</taxon>
        <taxon>Ecdysozoa</taxon>
        <taxon>Nematoda</taxon>
        <taxon>Chromadorea</taxon>
        <taxon>Rhabditida</taxon>
        <taxon>Tylenchina</taxon>
        <taxon>Tylenchomorpha</taxon>
        <taxon>Aphelenchoidea</taxon>
        <taxon>Aphelenchoididae</taxon>
        <taxon>Bursaphelenchus</taxon>
    </lineage>
</organism>
<evidence type="ECO:0000313" key="4">
    <source>
        <dbReference type="EMBL" id="CAD5211139.1"/>
    </source>
</evidence>
<dbReference type="Proteomes" id="UP000582659">
    <property type="component" value="Unassembled WGS sequence"/>
</dbReference>
<dbReference type="PROSITE" id="PS51767">
    <property type="entry name" value="PEPTIDASE_A1"/>
    <property type="match status" value="1"/>
</dbReference>
<evidence type="ECO:0000259" key="3">
    <source>
        <dbReference type="PROSITE" id="PS51767"/>
    </source>
</evidence>
<dbReference type="eggNOG" id="KOG1339">
    <property type="taxonomic scope" value="Eukaryota"/>
</dbReference>
<reference evidence="7" key="1">
    <citation type="submission" date="2016-11" db="UniProtKB">
        <authorList>
            <consortium name="WormBaseParasite"/>
        </authorList>
    </citation>
    <scope>IDENTIFICATION</scope>
</reference>
<feature type="active site" evidence="2">
    <location>
        <position position="259"/>
    </location>
</feature>
<proteinExistence type="inferred from homology"/>
<evidence type="ECO:0000313" key="5">
    <source>
        <dbReference type="Proteomes" id="UP000095284"/>
    </source>
</evidence>
<dbReference type="SUPFAM" id="SSF50630">
    <property type="entry name" value="Acid proteases"/>
    <property type="match status" value="1"/>
</dbReference>
<keyword evidence="6" id="KW-1185">Reference proteome</keyword>
<protein>
    <submittedName>
        <fullName evidence="4">(pine wood nematode) hypothetical protein</fullName>
    </submittedName>
    <submittedName>
        <fullName evidence="7">Peptidase A1 domain-containing protein</fullName>
    </submittedName>
</protein>
<dbReference type="GO" id="GO:0006508">
    <property type="term" value="P:proteolysis"/>
    <property type="evidence" value="ECO:0007669"/>
    <property type="project" value="InterPro"/>
</dbReference>
<evidence type="ECO:0000313" key="7">
    <source>
        <dbReference type="WBParaSite" id="BXY_0214300.1"/>
    </source>
</evidence>
<dbReference type="InterPro" id="IPR034164">
    <property type="entry name" value="Pepsin-like_dom"/>
</dbReference>
<dbReference type="PANTHER" id="PTHR47966:SF51">
    <property type="entry name" value="BETA-SITE APP-CLEAVING ENZYME, ISOFORM A-RELATED"/>
    <property type="match status" value="1"/>
</dbReference>
<accession>A0A1I7RN57</accession>
<feature type="domain" description="Peptidase A1" evidence="3">
    <location>
        <begin position="49"/>
        <end position="325"/>
    </location>
</feature>
<dbReference type="EMBL" id="CAJFCV020000001">
    <property type="protein sequence ID" value="CAG9087725.1"/>
    <property type="molecule type" value="Genomic_DNA"/>
</dbReference>
<dbReference type="AlphaFoldDB" id="A0A1I7RN57"/>
<dbReference type="SMR" id="A0A1I7RN57"/>
<feature type="active site" evidence="2">
    <location>
        <position position="67"/>
    </location>
</feature>
<dbReference type="OrthoDB" id="5853681at2759"/>
<dbReference type="Gene3D" id="2.40.70.10">
    <property type="entry name" value="Acid Proteases"/>
    <property type="match status" value="2"/>
</dbReference>
<dbReference type="GO" id="GO:0004190">
    <property type="term" value="F:aspartic-type endopeptidase activity"/>
    <property type="evidence" value="ECO:0007669"/>
    <property type="project" value="InterPro"/>
</dbReference>
<dbReference type="PANTHER" id="PTHR47966">
    <property type="entry name" value="BETA-SITE APP-CLEAVING ENZYME, ISOFORM A-RELATED"/>
    <property type="match status" value="1"/>
</dbReference>
<dbReference type="CDD" id="cd05471">
    <property type="entry name" value="pepsin_like"/>
    <property type="match status" value="1"/>
</dbReference>
<name>A0A1I7RN57_BURXY</name>
<dbReference type="Pfam" id="PF00026">
    <property type="entry name" value="Asp"/>
    <property type="match status" value="1"/>
</dbReference>
<gene>
    <name evidence="4" type="ORF">BXYJ_LOCUS2279</name>
</gene>
<dbReference type="InterPro" id="IPR001461">
    <property type="entry name" value="Aspartic_peptidase_A1"/>
</dbReference>
<dbReference type="WBParaSite" id="BXY_0214300.1">
    <property type="protein sequence ID" value="BXY_0214300.1"/>
    <property type="gene ID" value="BXY_0214300"/>
</dbReference>
<evidence type="ECO:0000313" key="6">
    <source>
        <dbReference type="Proteomes" id="UP000659654"/>
    </source>
</evidence>
<comment type="similarity">
    <text evidence="1">Belongs to the peptidase A1 family.</text>
</comment>
<evidence type="ECO:0000256" key="2">
    <source>
        <dbReference type="PIRSR" id="PIRSR601461-1"/>
    </source>
</evidence>
<reference evidence="4" key="2">
    <citation type="submission" date="2020-09" db="EMBL/GenBank/DDBJ databases">
        <authorList>
            <person name="Kikuchi T."/>
        </authorList>
    </citation>
    <scope>NUCLEOTIDE SEQUENCE</scope>
    <source>
        <strain evidence="4">Ka4C1</strain>
    </source>
</reference>
<dbReference type="InterPro" id="IPR021109">
    <property type="entry name" value="Peptidase_aspartic_dom_sf"/>
</dbReference>
<dbReference type="Proteomes" id="UP000659654">
    <property type="component" value="Unassembled WGS sequence"/>
</dbReference>